<accession>A0A433N9P0</accession>
<dbReference type="Pfam" id="PF12625">
    <property type="entry name" value="Arabinose_bd"/>
    <property type="match status" value="1"/>
</dbReference>
<dbReference type="RefSeq" id="WP_119871651.1">
    <property type="nucleotide sequence ID" value="NZ_BSWF01000007.1"/>
</dbReference>
<evidence type="ECO:0000256" key="3">
    <source>
        <dbReference type="ARBA" id="ARBA00023163"/>
    </source>
</evidence>
<feature type="domain" description="HTH araC/xylS-type" evidence="4">
    <location>
        <begin position="237"/>
        <end position="335"/>
    </location>
</feature>
<dbReference type="GO" id="GO:0003700">
    <property type="term" value="F:DNA-binding transcription factor activity"/>
    <property type="evidence" value="ECO:0007669"/>
    <property type="project" value="InterPro"/>
</dbReference>
<protein>
    <submittedName>
        <fullName evidence="6">AraC family transcriptional regulator</fullName>
    </submittedName>
</protein>
<dbReference type="Gene3D" id="1.10.10.60">
    <property type="entry name" value="Homeodomain-like"/>
    <property type="match status" value="1"/>
</dbReference>
<evidence type="ECO:0000313" key="7">
    <source>
        <dbReference type="Proteomes" id="UP000269351"/>
    </source>
</evidence>
<dbReference type="GO" id="GO:0005829">
    <property type="term" value="C:cytosol"/>
    <property type="evidence" value="ECO:0007669"/>
    <property type="project" value="TreeGrafter"/>
</dbReference>
<dbReference type="Pfam" id="PF12833">
    <property type="entry name" value="HTH_18"/>
    <property type="match status" value="1"/>
</dbReference>
<sequence length="345" mass="39983">MYLIRRKYITSLESILKKEGVSVDALSNDTTIRDRGEESGDEFTSVYNIQALLDIAYASQGKESFGLLSYEYFHPGDYDIVNYIMMSSDNLLHELECLCRFSRLLYSGCQLTLDKKNTNTYCIGFTYLYPQDKNKEIIRQFHELTVASLLAYCQWLTAANFTHFSAMEFSYPQPYSIRKYETLFACPMTFGTHRNRVYLNAETLLMPLVTSNASLFKLHEKHAICLIDILFNKTIKGRVRDSISKKLETGSCNIHSVASDLFMTPRTLQRRLEEEGAYFKDILEEVKMNLAEYYLIYSQYPLSQVAELVGYKELSSFHRACLRWFSSSPGFFRERGGRKTCLPMK</sequence>
<dbReference type="InterPro" id="IPR018060">
    <property type="entry name" value="HTH_AraC"/>
</dbReference>
<organism evidence="6 7">
    <name type="scientific">Pectobacterium brasiliense</name>
    <dbReference type="NCBI Taxonomy" id="180957"/>
    <lineage>
        <taxon>Bacteria</taxon>
        <taxon>Pseudomonadati</taxon>
        <taxon>Pseudomonadota</taxon>
        <taxon>Gammaproteobacteria</taxon>
        <taxon>Enterobacterales</taxon>
        <taxon>Pectobacteriaceae</taxon>
        <taxon>Pectobacterium</taxon>
    </lineage>
</organism>
<dbReference type="AlphaFoldDB" id="A0A433N9P0"/>
<evidence type="ECO:0000313" key="6">
    <source>
        <dbReference type="EMBL" id="QPK26177.1"/>
    </source>
</evidence>
<evidence type="ECO:0000313" key="5">
    <source>
        <dbReference type="EMBL" id="MBN3105112.1"/>
    </source>
</evidence>
<keyword evidence="3" id="KW-0804">Transcription</keyword>
<evidence type="ECO:0000259" key="4">
    <source>
        <dbReference type="PROSITE" id="PS01124"/>
    </source>
</evidence>
<reference evidence="6 7" key="2">
    <citation type="submission" date="2020-11" db="EMBL/GenBank/DDBJ databases">
        <title>Complete genome sequence of Pectobacterium brasiliense strain F126.</title>
        <authorList>
            <person name="Miroshnikov K."/>
            <person name="Vo T.N.H."/>
            <person name="Khodykina M.V."/>
            <person name="Kabanova A.P."/>
            <person name="Shneider M."/>
            <person name="Korzhenkov A."/>
            <person name="Toschakov S.V."/>
            <person name="Miroshnikov K.A."/>
            <person name="Ignatov A.N."/>
            <person name="Mikhailova Y.V."/>
            <person name="Shelenkov A."/>
            <person name="Yanushevich Y.G."/>
            <person name="Evseev P.V."/>
        </authorList>
    </citation>
    <scope>NUCLEOTIDE SEQUENCE [LARGE SCALE GENOMIC DNA]</scope>
    <source>
        <strain evidence="6 7">F126</strain>
    </source>
</reference>
<dbReference type="SMART" id="SM00342">
    <property type="entry name" value="HTH_ARAC"/>
    <property type="match status" value="1"/>
</dbReference>
<dbReference type="EMBL" id="CP065031">
    <property type="protein sequence ID" value="QPK26177.1"/>
    <property type="molecule type" value="Genomic_DNA"/>
</dbReference>
<dbReference type="Proteomes" id="UP000269351">
    <property type="component" value="Chromosome"/>
</dbReference>
<reference evidence="5 8" key="1">
    <citation type="submission" date="2020-07" db="EMBL/GenBank/DDBJ databases">
        <title>A pangenomic view of the genus Pectobacterium provides insights into genome organization, phylogeny, and virulence.</title>
        <authorList>
            <person name="Jonkheer E."/>
            <person name="Brankovics B."/>
            <person name="Houwers I."/>
            <person name="Van Der Wolf J."/>
            <person name="Bonants P."/>
            <person name="Vreeburg R."/>
            <person name="Bollema R."/>
            <person name="De Haan J."/>
            <person name="Berke L."/>
            <person name="De Ridder D."/>
            <person name="Smit S."/>
            <person name="Van Der Lee T.A.J."/>
        </authorList>
    </citation>
    <scope>NUCLEOTIDE SEQUENCE [LARGE SCALE GENOMIC DNA]</scope>
    <source>
        <strain evidence="5 8">NAK:384</strain>
    </source>
</reference>
<evidence type="ECO:0000256" key="2">
    <source>
        <dbReference type="ARBA" id="ARBA00023125"/>
    </source>
</evidence>
<name>A0A433N9P0_9GAMM</name>
<keyword evidence="1" id="KW-0805">Transcription regulation</keyword>
<gene>
    <name evidence="6" type="ORF">F126LOC_010555</name>
    <name evidence="5" type="ORF">H4F48_03355</name>
</gene>
<dbReference type="PROSITE" id="PS01124">
    <property type="entry name" value="HTH_ARAC_FAMILY_2"/>
    <property type="match status" value="1"/>
</dbReference>
<dbReference type="Proteomes" id="UP000762586">
    <property type="component" value="Unassembled WGS sequence"/>
</dbReference>
<dbReference type="EMBL" id="JACGET010000003">
    <property type="protein sequence ID" value="MBN3105112.1"/>
    <property type="molecule type" value="Genomic_DNA"/>
</dbReference>
<keyword evidence="8" id="KW-1185">Reference proteome</keyword>
<dbReference type="PANTHER" id="PTHR47894:SF1">
    <property type="entry name" value="HTH-TYPE TRANSCRIPTIONAL REGULATOR VQSM"/>
    <property type="match status" value="1"/>
</dbReference>
<evidence type="ECO:0000313" key="8">
    <source>
        <dbReference type="Proteomes" id="UP000762586"/>
    </source>
</evidence>
<dbReference type="InterPro" id="IPR032687">
    <property type="entry name" value="AraC-type_N"/>
</dbReference>
<dbReference type="InterPro" id="IPR009057">
    <property type="entry name" value="Homeodomain-like_sf"/>
</dbReference>
<dbReference type="SUPFAM" id="SSF46689">
    <property type="entry name" value="Homeodomain-like"/>
    <property type="match status" value="1"/>
</dbReference>
<keyword evidence="2" id="KW-0238">DNA-binding</keyword>
<dbReference type="PANTHER" id="PTHR47894">
    <property type="entry name" value="HTH-TYPE TRANSCRIPTIONAL REGULATOR GADX"/>
    <property type="match status" value="1"/>
</dbReference>
<dbReference type="GO" id="GO:0000976">
    <property type="term" value="F:transcription cis-regulatory region binding"/>
    <property type="evidence" value="ECO:0007669"/>
    <property type="project" value="TreeGrafter"/>
</dbReference>
<proteinExistence type="predicted"/>
<evidence type="ECO:0000256" key="1">
    <source>
        <dbReference type="ARBA" id="ARBA00023015"/>
    </source>
</evidence>